<proteinExistence type="predicted"/>
<sequence length="259" mass="29085">MRLMKNGLTESEANDIKDFSEWILAVGDGRLGEPNDGEALIDIPKELLIRNVDDPIEAISRAVYENLELLHGKNYPEFFRQRAILCPTNNDVNTINERLLAKLEGEKVIYLSADSIDPQDVESLSNPIFSSDFLNSIKLSGLPNHCLRLKIGAPVILLRNIDPKGGLCNDPKLPFRMRRRQFPLAVAFAMTINKSQGQSLNEVGLFLPRPVFSHGQLYVALSRVTSKKGLKVLIVDKEGEIQSQTMNVVFKEIFQNLKN</sequence>
<dbReference type="InterPro" id="IPR049163">
    <property type="entry name" value="Pif1-like_2B_dom"/>
</dbReference>
<dbReference type="InterPro" id="IPR027417">
    <property type="entry name" value="P-loop_NTPase"/>
</dbReference>
<dbReference type="SUPFAM" id="SSF52540">
    <property type="entry name" value="P-loop containing nucleoside triphosphate hydrolases"/>
    <property type="match status" value="1"/>
</dbReference>
<protein>
    <submittedName>
        <fullName evidence="3">ATP-dependent DNA helicase PIF1-like</fullName>
    </submittedName>
</protein>
<dbReference type="Proteomes" id="UP000694864">
    <property type="component" value="Chromosome 20"/>
</dbReference>
<name>A0ABM0Y465_CAMSA</name>
<dbReference type="Gene3D" id="3.40.50.300">
    <property type="entry name" value="P-loop containing nucleotide triphosphate hydrolases"/>
    <property type="match status" value="1"/>
</dbReference>
<reference evidence="3" key="2">
    <citation type="submission" date="2025-08" db="UniProtKB">
        <authorList>
            <consortium name="RefSeq"/>
        </authorList>
    </citation>
    <scope>IDENTIFICATION</scope>
    <source>
        <tissue evidence="3">Leaf</tissue>
    </source>
</reference>
<dbReference type="GeneID" id="104772237"/>
<keyword evidence="2" id="KW-1185">Reference proteome</keyword>
<accession>A0ABM0Y465</accession>
<feature type="domain" description="DNA helicase Pif1-like 2B" evidence="1">
    <location>
        <begin position="132"/>
        <end position="169"/>
    </location>
</feature>
<dbReference type="PANTHER" id="PTHR23274:SF48">
    <property type="entry name" value="ATP-DEPENDENT DNA HELICASE"/>
    <property type="match status" value="1"/>
</dbReference>
<dbReference type="CDD" id="cd18809">
    <property type="entry name" value="SF1_C_RecD"/>
    <property type="match status" value="1"/>
</dbReference>
<evidence type="ECO:0000313" key="2">
    <source>
        <dbReference type="Proteomes" id="UP000694864"/>
    </source>
</evidence>
<evidence type="ECO:0000259" key="1">
    <source>
        <dbReference type="Pfam" id="PF21530"/>
    </source>
</evidence>
<evidence type="ECO:0000313" key="3">
    <source>
        <dbReference type="RefSeq" id="XP_010495176.1"/>
    </source>
</evidence>
<gene>
    <name evidence="3" type="primary">LOC104772237</name>
</gene>
<dbReference type="Pfam" id="PF21530">
    <property type="entry name" value="Pif1_2B_dom"/>
    <property type="match status" value="1"/>
</dbReference>
<dbReference type="RefSeq" id="XP_010495176.1">
    <property type="nucleotide sequence ID" value="XM_010496874.1"/>
</dbReference>
<reference evidence="2" key="1">
    <citation type="journal article" date="2014" name="Nat. Commun.">
        <title>The emerging biofuel crop Camelina sativa retains a highly undifferentiated hexaploid genome structure.</title>
        <authorList>
            <person name="Kagale S."/>
            <person name="Koh C."/>
            <person name="Nixon J."/>
            <person name="Bollina V."/>
            <person name="Clarke W.E."/>
            <person name="Tuteja R."/>
            <person name="Spillane C."/>
            <person name="Robinson S.J."/>
            <person name="Links M.G."/>
            <person name="Clarke C."/>
            <person name="Higgins E.E."/>
            <person name="Huebert T."/>
            <person name="Sharpe A.G."/>
            <person name="Parkin I.A."/>
        </authorList>
    </citation>
    <scope>NUCLEOTIDE SEQUENCE [LARGE SCALE GENOMIC DNA]</scope>
    <source>
        <strain evidence="2">cv. DH55</strain>
    </source>
</reference>
<dbReference type="PANTHER" id="PTHR23274">
    <property type="entry name" value="DNA HELICASE-RELATED"/>
    <property type="match status" value="1"/>
</dbReference>
<organism evidence="2 3">
    <name type="scientific">Camelina sativa</name>
    <name type="common">False flax</name>
    <name type="synonym">Myagrum sativum</name>
    <dbReference type="NCBI Taxonomy" id="90675"/>
    <lineage>
        <taxon>Eukaryota</taxon>
        <taxon>Viridiplantae</taxon>
        <taxon>Streptophyta</taxon>
        <taxon>Embryophyta</taxon>
        <taxon>Tracheophyta</taxon>
        <taxon>Spermatophyta</taxon>
        <taxon>Magnoliopsida</taxon>
        <taxon>eudicotyledons</taxon>
        <taxon>Gunneridae</taxon>
        <taxon>Pentapetalae</taxon>
        <taxon>rosids</taxon>
        <taxon>malvids</taxon>
        <taxon>Brassicales</taxon>
        <taxon>Brassicaceae</taxon>
        <taxon>Camelineae</taxon>
        <taxon>Camelina</taxon>
    </lineage>
</organism>